<gene>
    <name evidence="7" type="ORF">OKIOD_LOCUS6331</name>
</gene>
<evidence type="ECO:0000256" key="4">
    <source>
        <dbReference type="ARBA" id="ARBA00022989"/>
    </source>
</evidence>
<feature type="transmembrane region" description="Helical" evidence="6">
    <location>
        <begin position="515"/>
        <end position="534"/>
    </location>
</feature>
<evidence type="ECO:0000256" key="6">
    <source>
        <dbReference type="SAM" id="Phobius"/>
    </source>
</evidence>
<keyword evidence="8" id="KW-1185">Reference proteome</keyword>
<evidence type="ECO:0000313" key="8">
    <source>
        <dbReference type="Proteomes" id="UP001158576"/>
    </source>
</evidence>
<keyword evidence="4 6" id="KW-1133">Transmembrane helix</keyword>
<keyword evidence="3 6" id="KW-0812">Transmembrane</keyword>
<proteinExistence type="inferred from homology"/>
<evidence type="ECO:0000256" key="2">
    <source>
        <dbReference type="ARBA" id="ARBA00006945"/>
    </source>
</evidence>
<reference evidence="7 8" key="1">
    <citation type="submission" date="2021-04" db="EMBL/GenBank/DDBJ databases">
        <authorList>
            <person name="Bliznina A."/>
        </authorList>
    </citation>
    <scope>NUCLEOTIDE SEQUENCE [LARGE SCALE GENOMIC DNA]</scope>
</reference>
<evidence type="ECO:0000256" key="3">
    <source>
        <dbReference type="ARBA" id="ARBA00022692"/>
    </source>
</evidence>
<keyword evidence="5 6" id="KW-0472">Membrane</keyword>
<dbReference type="Pfam" id="PF02077">
    <property type="entry name" value="SURF4"/>
    <property type="match status" value="1"/>
</dbReference>
<protein>
    <submittedName>
        <fullName evidence="7">Oidioi.mRNA.OKI2018_I69.XSR.g14773.t1.cds</fullName>
    </submittedName>
</protein>
<dbReference type="Proteomes" id="UP001158576">
    <property type="component" value="Chromosome XSR"/>
</dbReference>
<evidence type="ECO:0000256" key="1">
    <source>
        <dbReference type="ARBA" id="ARBA00004141"/>
    </source>
</evidence>
<dbReference type="InterPro" id="IPR002995">
    <property type="entry name" value="Surf4"/>
</dbReference>
<feature type="transmembrane region" description="Helical" evidence="6">
    <location>
        <begin position="371"/>
        <end position="387"/>
    </location>
</feature>
<organism evidence="7 8">
    <name type="scientific">Oikopleura dioica</name>
    <name type="common">Tunicate</name>
    <dbReference type="NCBI Taxonomy" id="34765"/>
    <lineage>
        <taxon>Eukaryota</taxon>
        <taxon>Metazoa</taxon>
        <taxon>Chordata</taxon>
        <taxon>Tunicata</taxon>
        <taxon>Appendicularia</taxon>
        <taxon>Copelata</taxon>
        <taxon>Oikopleuridae</taxon>
        <taxon>Oikopleura</taxon>
    </lineage>
</organism>
<sequence length="551" mass="60665">MRLSIRKASAVVANSGLMNTVAFKASASAAGVKNWNVSVTNVYDPVVKAGLGAVVEFQDFIPHRIRGQVSDATLEKTLAIFEKMRADNAKAYQIKNTLGPIFLEEAKAIEAARTDAVPRIRRENRALSNLYYLYMGPPPKMTGSSPIEGHRMLNTASWINLVERYPPVVSMHGHFKDQGMPLNPENGCIEDVLSKDRVWPHTGEPVLEAVHGAWAGEFFFEGEDAAGQTVRIPIQAPVPANVETVQADGETAVTTVSPATSGITEASFITNDAGFPRFTLGPVYGWLQGAGTPSQQAAEYAANAAVLDKFNGFQSLVAIKPATVNTLTDLSPFSPRNAAKFNTQTLYGRSNYVKMVFTMVFARKHVKEACFSLFFIIILQTVAYKILFDMKFLARNLSLCGTVCLLLAEVMGAASTMFAGVPTLDDNQSQNYLQLSGRILLIFMFMTLLHFTFSLKDLLVNCVGMGLMLLVAVGYKTKLASMVMVCWLLALNCILNDFWRHRSTSIMWDFKKYDFFQALTVSGGLLLLTAFGPGESPSTRERRTSRLRFLH</sequence>
<evidence type="ECO:0000256" key="5">
    <source>
        <dbReference type="ARBA" id="ARBA00023136"/>
    </source>
</evidence>
<dbReference type="EMBL" id="OU015569">
    <property type="protein sequence ID" value="CAG5096774.1"/>
    <property type="molecule type" value="Genomic_DNA"/>
</dbReference>
<accession>A0ABN7SFU7</accession>
<feature type="transmembrane region" description="Helical" evidence="6">
    <location>
        <begin position="399"/>
        <end position="420"/>
    </location>
</feature>
<name>A0ABN7SFU7_OIKDI</name>
<feature type="transmembrane region" description="Helical" evidence="6">
    <location>
        <begin position="458"/>
        <end position="475"/>
    </location>
</feature>
<feature type="transmembrane region" description="Helical" evidence="6">
    <location>
        <begin position="432"/>
        <end position="451"/>
    </location>
</feature>
<evidence type="ECO:0000313" key="7">
    <source>
        <dbReference type="EMBL" id="CAG5096774.1"/>
    </source>
</evidence>
<comment type="similarity">
    <text evidence="2">Belongs to the SURF4 family.</text>
</comment>
<comment type="subcellular location">
    <subcellularLocation>
        <location evidence="1">Membrane</location>
        <topology evidence="1">Multi-pass membrane protein</topology>
    </subcellularLocation>
</comment>